<dbReference type="Proteomes" id="UP001596110">
    <property type="component" value="Unassembled WGS sequence"/>
</dbReference>
<dbReference type="EMBL" id="JBHSOJ010000023">
    <property type="protein sequence ID" value="MFC5631714.1"/>
    <property type="molecule type" value="Genomic_DNA"/>
</dbReference>
<dbReference type="RefSeq" id="WP_232323220.1">
    <property type="nucleotide sequence ID" value="NZ_JBHSOJ010000023.1"/>
</dbReference>
<organism evidence="1 2">
    <name type="scientific">Streptococcus caledonicus</name>
    <dbReference type="NCBI Taxonomy" id="2614158"/>
    <lineage>
        <taxon>Bacteria</taxon>
        <taxon>Bacillati</taxon>
        <taxon>Bacillota</taxon>
        <taxon>Bacilli</taxon>
        <taxon>Lactobacillales</taxon>
        <taxon>Streptococcaceae</taxon>
        <taxon>Streptococcus</taxon>
    </lineage>
</organism>
<accession>A0ABW0UFU0</accession>
<comment type="caution">
    <text evidence="1">The sequence shown here is derived from an EMBL/GenBank/DDBJ whole genome shotgun (WGS) entry which is preliminary data.</text>
</comment>
<gene>
    <name evidence="1" type="ORF">ACFPQ3_09105</name>
</gene>
<reference evidence="2" key="1">
    <citation type="journal article" date="2019" name="Int. J. Syst. Evol. Microbiol.">
        <title>The Global Catalogue of Microorganisms (GCM) 10K type strain sequencing project: providing services to taxonomists for standard genome sequencing and annotation.</title>
        <authorList>
            <consortium name="The Broad Institute Genomics Platform"/>
            <consortium name="The Broad Institute Genome Sequencing Center for Infectious Disease"/>
            <person name="Wu L."/>
            <person name="Ma J."/>
        </authorList>
    </citation>
    <scope>NUCLEOTIDE SEQUENCE [LARGE SCALE GENOMIC DNA]</scope>
    <source>
        <strain evidence="2">DT43</strain>
    </source>
</reference>
<evidence type="ECO:0000313" key="1">
    <source>
        <dbReference type="EMBL" id="MFC5631714.1"/>
    </source>
</evidence>
<sequence length="60" mass="6886">MIAAREETGLEKGDIIIALDKVETSQFYQDNVSKTPECQYMDWAKFLVRTRSVTVFRAGK</sequence>
<name>A0ABW0UFU0_9STRE</name>
<evidence type="ECO:0000313" key="2">
    <source>
        <dbReference type="Proteomes" id="UP001596110"/>
    </source>
</evidence>
<keyword evidence="2" id="KW-1185">Reference proteome</keyword>
<proteinExistence type="predicted"/>
<protein>
    <recommendedName>
        <fullName evidence="3">PDZ domain-containing protein</fullName>
    </recommendedName>
</protein>
<evidence type="ECO:0008006" key="3">
    <source>
        <dbReference type="Google" id="ProtNLM"/>
    </source>
</evidence>